<gene>
    <name evidence="2" type="ORF">STAS_20418</name>
</gene>
<keyword evidence="3" id="KW-1185">Reference proteome</keyword>
<reference evidence="3" key="1">
    <citation type="journal article" date="2019" name="Curr. Biol.">
        <title>Genome Sequence of Striga asiatica Provides Insight into the Evolution of Plant Parasitism.</title>
        <authorList>
            <person name="Yoshida S."/>
            <person name="Kim S."/>
            <person name="Wafula E.K."/>
            <person name="Tanskanen J."/>
            <person name="Kim Y.M."/>
            <person name="Honaas L."/>
            <person name="Yang Z."/>
            <person name="Spallek T."/>
            <person name="Conn C.E."/>
            <person name="Ichihashi Y."/>
            <person name="Cheong K."/>
            <person name="Cui S."/>
            <person name="Der J.P."/>
            <person name="Gundlach H."/>
            <person name="Jiao Y."/>
            <person name="Hori C."/>
            <person name="Ishida J.K."/>
            <person name="Kasahara H."/>
            <person name="Kiba T."/>
            <person name="Kim M.S."/>
            <person name="Koo N."/>
            <person name="Laohavisit A."/>
            <person name="Lee Y.H."/>
            <person name="Lumba S."/>
            <person name="McCourt P."/>
            <person name="Mortimer J.C."/>
            <person name="Mutuku J.M."/>
            <person name="Nomura T."/>
            <person name="Sasaki-Sekimoto Y."/>
            <person name="Seto Y."/>
            <person name="Wang Y."/>
            <person name="Wakatake T."/>
            <person name="Sakakibara H."/>
            <person name="Demura T."/>
            <person name="Yamaguchi S."/>
            <person name="Yoneyama K."/>
            <person name="Manabe R.I."/>
            <person name="Nelson D.C."/>
            <person name="Schulman A.H."/>
            <person name="Timko M.P."/>
            <person name="dePamphilis C.W."/>
            <person name="Choi D."/>
            <person name="Shirasu K."/>
        </authorList>
    </citation>
    <scope>NUCLEOTIDE SEQUENCE [LARGE SCALE GENOMIC DNA]</scope>
    <source>
        <strain evidence="3">cv. UVA1</strain>
    </source>
</reference>
<comment type="caution">
    <text evidence="2">The sequence shown here is derived from an EMBL/GenBank/DDBJ whole genome shotgun (WGS) entry which is preliminary data.</text>
</comment>
<dbReference type="Proteomes" id="UP000325081">
    <property type="component" value="Unassembled WGS sequence"/>
</dbReference>
<accession>A0A5A7QEB0</accession>
<evidence type="ECO:0000313" key="3">
    <source>
        <dbReference type="Proteomes" id="UP000325081"/>
    </source>
</evidence>
<feature type="non-terminal residue" evidence="2">
    <location>
        <position position="112"/>
    </location>
</feature>
<dbReference type="EMBL" id="BKCP01006649">
    <property type="protein sequence ID" value="GER43560.1"/>
    <property type="molecule type" value="Genomic_DNA"/>
</dbReference>
<dbReference type="OrthoDB" id="928095at2759"/>
<evidence type="ECO:0000256" key="1">
    <source>
        <dbReference type="SAM" id="MobiDB-lite"/>
    </source>
</evidence>
<sequence length="112" mass="13423">MSEWTQECTYGKSKAWILQATHHNQQNETEPSPLPTLGRRITRETGDRQVSIDRWVQFWSKKPIKYRQPPNRADKRNGEKKRIIRLKSTYNPPGTFEEHRRWTSAEDLLFKK</sequence>
<evidence type="ECO:0000313" key="2">
    <source>
        <dbReference type="EMBL" id="GER43560.1"/>
    </source>
</evidence>
<protein>
    <submittedName>
        <fullName evidence="2">DNA replication and repair protein RecF</fullName>
    </submittedName>
</protein>
<name>A0A5A7QEB0_STRAF</name>
<feature type="compositionally biased region" description="Basic and acidic residues" evidence="1">
    <location>
        <begin position="72"/>
        <end position="81"/>
    </location>
</feature>
<organism evidence="2 3">
    <name type="scientific">Striga asiatica</name>
    <name type="common">Asiatic witchweed</name>
    <name type="synonym">Buchnera asiatica</name>
    <dbReference type="NCBI Taxonomy" id="4170"/>
    <lineage>
        <taxon>Eukaryota</taxon>
        <taxon>Viridiplantae</taxon>
        <taxon>Streptophyta</taxon>
        <taxon>Embryophyta</taxon>
        <taxon>Tracheophyta</taxon>
        <taxon>Spermatophyta</taxon>
        <taxon>Magnoliopsida</taxon>
        <taxon>eudicotyledons</taxon>
        <taxon>Gunneridae</taxon>
        <taxon>Pentapetalae</taxon>
        <taxon>asterids</taxon>
        <taxon>lamiids</taxon>
        <taxon>Lamiales</taxon>
        <taxon>Orobanchaceae</taxon>
        <taxon>Buchnereae</taxon>
        <taxon>Striga</taxon>
    </lineage>
</organism>
<proteinExistence type="predicted"/>
<feature type="region of interest" description="Disordered" evidence="1">
    <location>
        <begin position="22"/>
        <end position="45"/>
    </location>
</feature>
<feature type="region of interest" description="Disordered" evidence="1">
    <location>
        <begin position="66"/>
        <end position="98"/>
    </location>
</feature>
<dbReference type="AlphaFoldDB" id="A0A5A7QEB0"/>